<dbReference type="Proteomes" id="UP000420562">
    <property type="component" value="Unassembled WGS sequence"/>
</dbReference>
<feature type="transmembrane region" description="Helical" evidence="1">
    <location>
        <begin position="7"/>
        <end position="27"/>
    </location>
</feature>
<accession>A0A7J4ZRB5</accession>
<evidence type="ECO:0000256" key="1">
    <source>
        <dbReference type="SAM" id="Phobius"/>
    </source>
</evidence>
<dbReference type="EMBL" id="VZQZ01000004">
    <property type="protein sequence ID" value="KAB0665708.1"/>
    <property type="molecule type" value="Genomic_DNA"/>
</dbReference>
<gene>
    <name evidence="2" type="ORF">F6V25_08290</name>
</gene>
<organism evidence="2 3">
    <name type="scientific">Oryzomonas japonica</name>
    <dbReference type="NCBI Taxonomy" id="2603858"/>
    <lineage>
        <taxon>Bacteria</taxon>
        <taxon>Pseudomonadati</taxon>
        <taxon>Thermodesulfobacteriota</taxon>
        <taxon>Desulfuromonadia</taxon>
        <taxon>Geobacterales</taxon>
        <taxon>Geobacteraceae</taxon>
        <taxon>Oryzomonas</taxon>
    </lineage>
</organism>
<protein>
    <submittedName>
        <fullName evidence="2">Uncharacterized protein</fullName>
    </submittedName>
</protein>
<feature type="transmembrane region" description="Helical" evidence="1">
    <location>
        <begin position="51"/>
        <end position="75"/>
    </location>
</feature>
<keyword evidence="3" id="KW-1185">Reference proteome</keyword>
<proteinExistence type="predicted"/>
<sequence>MIFKSKLQAFAIVVWILAVSVVTYGAYDQYKQANKKPPNAIEEKKHIIEGYLQAMGITTGVCLLAWGLPVLPGLGQRLFSGQPMRSFEVCNPRKKRKKRSL</sequence>
<keyword evidence="1" id="KW-1133">Transmembrane helix</keyword>
<evidence type="ECO:0000313" key="2">
    <source>
        <dbReference type="EMBL" id="KAB0665708.1"/>
    </source>
</evidence>
<dbReference type="AlphaFoldDB" id="A0A7J4ZRB5"/>
<keyword evidence="1" id="KW-0472">Membrane</keyword>
<comment type="caution">
    <text evidence="2">The sequence shown here is derived from an EMBL/GenBank/DDBJ whole genome shotgun (WGS) entry which is preliminary data.</text>
</comment>
<evidence type="ECO:0000313" key="3">
    <source>
        <dbReference type="Proteomes" id="UP000420562"/>
    </source>
</evidence>
<dbReference type="RefSeq" id="WP_151128146.1">
    <property type="nucleotide sequence ID" value="NZ_VZQZ01000004.1"/>
</dbReference>
<name>A0A7J4ZRB5_9BACT</name>
<keyword evidence="1" id="KW-0812">Transmembrane</keyword>
<reference evidence="2 3" key="1">
    <citation type="submission" date="2019-09" db="EMBL/GenBank/DDBJ databases">
        <title>Geobacter sp. Red96, a novel strain isolated from paddy soil.</title>
        <authorList>
            <person name="Xu Z."/>
            <person name="Masuda Y."/>
            <person name="Itoh H."/>
            <person name="Senoo K."/>
        </authorList>
    </citation>
    <scope>NUCLEOTIDE SEQUENCE [LARGE SCALE GENOMIC DNA]</scope>
    <source>
        <strain evidence="2 3">Red96</strain>
    </source>
</reference>